<dbReference type="EMBL" id="LKCN02000018">
    <property type="protein sequence ID" value="RCI08773.1"/>
    <property type="molecule type" value="Genomic_DNA"/>
</dbReference>
<evidence type="ECO:0000313" key="2">
    <source>
        <dbReference type="Proteomes" id="UP000253664"/>
    </source>
</evidence>
<name>A0A367L2W6_9HYPO</name>
<proteinExistence type="predicted"/>
<dbReference type="AlphaFoldDB" id="A0A367L2W6"/>
<keyword evidence="2" id="KW-1185">Reference proteome</keyword>
<dbReference type="Proteomes" id="UP000253664">
    <property type="component" value="Unassembled WGS sequence"/>
</dbReference>
<comment type="caution">
    <text evidence="1">The sequence shown here is derived from an EMBL/GenBank/DDBJ whole genome shotgun (WGS) entry which is preliminary data.</text>
</comment>
<organism evidence="1 2">
    <name type="scientific">Ophiocordyceps polyrhachis-furcata BCC 54312</name>
    <dbReference type="NCBI Taxonomy" id="1330021"/>
    <lineage>
        <taxon>Eukaryota</taxon>
        <taxon>Fungi</taxon>
        <taxon>Dikarya</taxon>
        <taxon>Ascomycota</taxon>
        <taxon>Pezizomycotina</taxon>
        <taxon>Sordariomycetes</taxon>
        <taxon>Hypocreomycetidae</taxon>
        <taxon>Hypocreales</taxon>
        <taxon>Ophiocordycipitaceae</taxon>
        <taxon>Ophiocordyceps</taxon>
    </lineage>
</organism>
<protein>
    <submittedName>
        <fullName evidence="1">Uncharacterized protein</fullName>
    </submittedName>
</protein>
<reference evidence="1 2" key="1">
    <citation type="journal article" date="2015" name="BMC Genomics">
        <title>Insights from the genome of Ophiocordyceps polyrhachis-furcata to pathogenicity and host specificity in insect fungi.</title>
        <authorList>
            <person name="Wichadakul D."/>
            <person name="Kobmoo N."/>
            <person name="Ingsriswang S."/>
            <person name="Tangphatsornruang S."/>
            <person name="Chantasingh D."/>
            <person name="Luangsa-ard J.J."/>
            <person name="Eurwilaichitr L."/>
        </authorList>
    </citation>
    <scope>NUCLEOTIDE SEQUENCE [LARGE SCALE GENOMIC DNA]</scope>
    <source>
        <strain evidence="1 2">BCC 54312</strain>
    </source>
</reference>
<gene>
    <name evidence="1" type="ORF">L249_4895</name>
</gene>
<sequence length="185" mass="20920">MAGQVCHYALPHWAEGEKDEEKQTRTESSLVSLDDPSKASTWLVEVDDDNPYLWKKLQYVQSEGWSTAEMRAMVHVSWGASNVTQGRESEQVRVGTKDGGQDISDELLQSGYKHVDRHAPHSRTCVSSVDTQRQPIKPGELQSQFIMRKSEATKILFPSNTMQENPPALHVQMTANIRQVQQIDE</sequence>
<accession>A0A367L2W6</accession>
<evidence type="ECO:0000313" key="1">
    <source>
        <dbReference type="EMBL" id="RCI08773.1"/>
    </source>
</evidence>